<name>A0A1G8U8J7_9RHOB</name>
<evidence type="ECO:0000256" key="1">
    <source>
        <dbReference type="SAM" id="SignalP"/>
    </source>
</evidence>
<dbReference type="EMBL" id="FNEJ01000037">
    <property type="protein sequence ID" value="SDJ50146.1"/>
    <property type="molecule type" value="Genomic_DNA"/>
</dbReference>
<feature type="chain" id="PRO_5011461219" evidence="1">
    <location>
        <begin position="20"/>
        <end position="210"/>
    </location>
</feature>
<feature type="signal peptide" evidence="1">
    <location>
        <begin position="1"/>
        <end position="19"/>
    </location>
</feature>
<organism evidence="2 3">
    <name type="scientific">Salipiger marinus</name>
    <dbReference type="NCBI Taxonomy" id="555512"/>
    <lineage>
        <taxon>Bacteria</taxon>
        <taxon>Pseudomonadati</taxon>
        <taxon>Pseudomonadota</taxon>
        <taxon>Alphaproteobacteria</taxon>
        <taxon>Rhodobacterales</taxon>
        <taxon>Roseobacteraceae</taxon>
        <taxon>Salipiger</taxon>
    </lineage>
</organism>
<dbReference type="PROSITE" id="PS51257">
    <property type="entry name" value="PROKAR_LIPOPROTEIN"/>
    <property type="match status" value="1"/>
</dbReference>
<dbReference type="OrthoDB" id="7829428at2"/>
<evidence type="ECO:0000313" key="2">
    <source>
        <dbReference type="EMBL" id="SDJ50146.1"/>
    </source>
</evidence>
<proteinExistence type="predicted"/>
<keyword evidence="3" id="KW-1185">Reference proteome</keyword>
<gene>
    <name evidence="2" type="ORF">SAMN04487993_103726</name>
</gene>
<evidence type="ECO:0000313" key="3">
    <source>
        <dbReference type="Proteomes" id="UP000199093"/>
    </source>
</evidence>
<accession>A0A1G8U8J7</accession>
<dbReference type="AlphaFoldDB" id="A0A1G8U8J7"/>
<sequence>MKNLRVVALAALLAGGCHAAAADTPLIENEAGFVARCQAGGGFDCAVKWRWAGHAGPMAEALLALSDGSEWSPAAADSLGDLTVTLSGQDRIAFRWQKQGSEGHYDLITALRLRGVTLEPLGCPEYPMYSMGQEKVMIARAEGRTPFVLTVYSRAAPMSAEVGAYEVDADFSGTVPDQAALTAGNYPGGGGRAFAVESTGWTADCPDPGF</sequence>
<dbReference type="Proteomes" id="UP000199093">
    <property type="component" value="Unassembled WGS sequence"/>
</dbReference>
<reference evidence="2 3" key="1">
    <citation type="submission" date="2016-10" db="EMBL/GenBank/DDBJ databases">
        <authorList>
            <person name="de Groot N.N."/>
        </authorList>
    </citation>
    <scope>NUCLEOTIDE SEQUENCE [LARGE SCALE GENOMIC DNA]</scope>
    <source>
        <strain evidence="2 3">DSM 26424</strain>
    </source>
</reference>
<protein>
    <submittedName>
        <fullName evidence="2">Uncharacterized protein</fullName>
    </submittedName>
</protein>
<keyword evidence="1" id="KW-0732">Signal</keyword>
<dbReference type="RefSeq" id="WP_089852119.1">
    <property type="nucleotide sequence ID" value="NZ_FNEJ01000037.1"/>
</dbReference>
<dbReference type="STRING" id="555512.SAMN04487993_103726"/>